<dbReference type="EMBL" id="RQFU01000012">
    <property type="protein sequence ID" value="TGL21938.1"/>
    <property type="molecule type" value="Genomic_DNA"/>
</dbReference>
<dbReference type="Proteomes" id="UP000298200">
    <property type="component" value="Unassembled WGS sequence"/>
</dbReference>
<feature type="domain" description="DJ-1/PfpI" evidence="1">
    <location>
        <begin position="26"/>
        <end position="185"/>
    </location>
</feature>
<dbReference type="InterPro" id="IPR052158">
    <property type="entry name" value="INH-QAR"/>
</dbReference>
<dbReference type="PANTHER" id="PTHR43130:SF2">
    <property type="entry name" value="DJ-1_PFPI DOMAIN-CONTAINING PROTEIN"/>
    <property type="match status" value="1"/>
</dbReference>
<keyword evidence="3" id="KW-1185">Reference proteome</keyword>
<dbReference type="SUPFAM" id="SSF52317">
    <property type="entry name" value="Class I glutamine amidotransferase-like"/>
    <property type="match status" value="1"/>
</dbReference>
<comment type="caution">
    <text evidence="2">The sequence shown here is derived from an EMBL/GenBank/DDBJ whole genome shotgun (WGS) entry which is preliminary data.</text>
</comment>
<dbReference type="InterPro" id="IPR029062">
    <property type="entry name" value="Class_I_gatase-like"/>
</dbReference>
<protein>
    <submittedName>
        <fullName evidence="2">Transcriptional regulator</fullName>
    </submittedName>
</protein>
<evidence type="ECO:0000313" key="2">
    <source>
        <dbReference type="EMBL" id="TGL21938.1"/>
    </source>
</evidence>
<dbReference type="InterPro" id="IPR002818">
    <property type="entry name" value="DJ-1/PfpI"/>
</dbReference>
<evidence type="ECO:0000259" key="1">
    <source>
        <dbReference type="Pfam" id="PF01965"/>
    </source>
</evidence>
<dbReference type="Gene3D" id="3.40.50.880">
    <property type="match status" value="1"/>
</dbReference>
<reference evidence="3" key="1">
    <citation type="journal article" date="2019" name="PLoS Negl. Trop. Dis.">
        <title>Revisiting the worldwide diversity of Leptospira species in the environment.</title>
        <authorList>
            <person name="Vincent A.T."/>
            <person name="Schiettekatte O."/>
            <person name="Bourhy P."/>
            <person name="Veyrier F.J."/>
            <person name="Picardeau M."/>
        </authorList>
    </citation>
    <scope>NUCLEOTIDE SEQUENCE [LARGE SCALE GENOMIC DNA]</scope>
    <source>
        <strain evidence="3">201800272</strain>
    </source>
</reference>
<gene>
    <name evidence="2" type="ORF">EHQ46_07660</name>
</gene>
<dbReference type="Pfam" id="PF01965">
    <property type="entry name" value="DJ-1_PfpI"/>
    <property type="match status" value="1"/>
</dbReference>
<sequence length="345" mass="38897">MANVKNLDPILIKENHHKPVIAVIGENQYTELTDFVIPYAVFERSNVAQVYMLAPTKGKLNFFPTLSIEIETSLSDFDLLHPEGSDIVIVPALHNSENKTIIQWIQKQSKKGATIVGVCDGVWTLGYAGLLKNQRATGHWYSQDGLTKTFPDTIWQKNKRYIQDRNTITTTGVTASLPVSIALLEAVAGTKKANEVADEIGISDWGPHHKTEEFGFNWKHYLVAAKNMIFVWNHETVGINLYEGIDEISLALVADSYSRTYKSKAKTIGNHNLRSKAGIRFHSESEEEKQVDFEIEIPNQKKPIPILNHSLSGIQKRYGKNTFEFVTNQLEFPIQTDCQENDCAH</sequence>
<name>A0ABY2M5L3_9LEPT</name>
<dbReference type="PANTHER" id="PTHR43130">
    <property type="entry name" value="ARAC-FAMILY TRANSCRIPTIONAL REGULATOR"/>
    <property type="match status" value="1"/>
</dbReference>
<organism evidence="2 3">
    <name type="scientific">Leptospira yanagawae</name>
    <dbReference type="NCBI Taxonomy" id="293069"/>
    <lineage>
        <taxon>Bacteria</taxon>
        <taxon>Pseudomonadati</taxon>
        <taxon>Spirochaetota</taxon>
        <taxon>Spirochaetia</taxon>
        <taxon>Leptospirales</taxon>
        <taxon>Leptospiraceae</taxon>
        <taxon>Leptospira</taxon>
    </lineage>
</organism>
<evidence type="ECO:0000313" key="3">
    <source>
        <dbReference type="Proteomes" id="UP000298200"/>
    </source>
</evidence>
<accession>A0ABY2M5L3</accession>
<proteinExistence type="predicted"/>